<sequence>MSERPLGKRQPRPNLSRSDFGYEERARAAGPKGAKKQKRDDEEDGMPMPGGAGGEPSRPPMRGEKDARNLTVDFTKLDMATLKRYKRHYRLKTRQNVTKTELALAVAKHFALQTVDEADTISLFMYSARAGSLQYDRRDYLNGR</sequence>
<protein>
    <submittedName>
        <fullName evidence="9">Histone deacetylase complex subunit sap30l-like protein</fullName>
    </submittedName>
</protein>
<dbReference type="OrthoDB" id="510958at2759"/>
<evidence type="ECO:0000256" key="1">
    <source>
        <dbReference type="ARBA" id="ARBA00004123"/>
    </source>
</evidence>
<accession>A0A0M0JH39</accession>
<dbReference type="Gene3D" id="6.10.160.20">
    <property type="match status" value="1"/>
</dbReference>
<keyword evidence="10" id="KW-1185">Reference proteome</keyword>
<feature type="region of interest" description="Disordered" evidence="7">
    <location>
        <begin position="1"/>
        <end position="70"/>
    </location>
</feature>
<comment type="subcellular location">
    <subcellularLocation>
        <location evidence="1">Nucleus</location>
    </subcellularLocation>
</comment>
<evidence type="ECO:0000256" key="2">
    <source>
        <dbReference type="ARBA" id="ARBA00006283"/>
    </source>
</evidence>
<dbReference type="GO" id="GO:0005634">
    <property type="term" value="C:nucleus"/>
    <property type="evidence" value="ECO:0007669"/>
    <property type="project" value="UniProtKB-SubCell"/>
</dbReference>
<dbReference type="InterPro" id="IPR024145">
    <property type="entry name" value="His_deAcase_SAP30/SAP30L"/>
</dbReference>
<evidence type="ECO:0000256" key="3">
    <source>
        <dbReference type="ARBA" id="ARBA00022491"/>
    </source>
</evidence>
<gene>
    <name evidence="9" type="ORF">Ctob_006132</name>
</gene>
<evidence type="ECO:0000313" key="10">
    <source>
        <dbReference type="Proteomes" id="UP000037460"/>
    </source>
</evidence>
<keyword evidence="6" id="KW-0539">Nucleus</keyword>
<dbReference type="InterPro" id="IPR025718">
    <property type="entry name" value="SAP30_Sin3-bd"/>
</dbReference>
<organism evidence="9 10">
    <name type="scientific">Chrysochromulina tobinii</name>
    <dbReference type="NCBI Taxonomy" id="1460289"/>
    <lineage>
        <taxon>Eukaryota</taxon>
        <taxon>Haptista</taxon>
        <taxon>Haptophyta</taxon>
        <taxon>Prymnesiophyceae</taxon>
        <taxon>Prymnesiales</taxon>
        <taxon>Chrysochromulinaceae</taxon>
        <taxon>Chrysochromulina</taxon>
    </lineage>
</organism>
<dbReference type="EMBL" id="JWZX01002961">
    <property type="protein sequence ID" value="KOO25538.1"/>
    <property type="molecule type" value="Genomic_DNA"/>
</dbReference>
<keyword evidence="3" id="KW-0678">Repressor</keyword>
<evidence type="ECO:0000256" key="6">
    <source>
        <dbReference type="ARBA" id="ARBA00023242"/>
    </source>
</evidence>
<dbReference type="Proteomes" id="UP000037460">
    <property type="component" value="Unassembled WGS sequence"/>
</dbReference>
<evidence type="ECO:0000256" key="7">
    <source>
        <dbReference type="SAM" id="MobiDB-lite"/>
    </source>
</evidence>
<evidence type="ECO:0000313" key="9">
    <source>
        <dbReference type="EMBL" id="KOO25538.1"/>
    </source>
</evidence>
<comment type="caution">
    <text evidence="9">The sequence shown here is derived from an EMBL/GenBank/DDBJ whole genome shotgun (WGS) entry which is preliminary data.</text>
</comment>
<reference evidence="10" key="1">
    <citation type="journal article" date="2015" name="PLoS Genet.">
        <title>Genome Sequence and Transcriptome Analyses of Chrysochromulina tobin: Metabolic Tools for Enhanced Algal Fitness in the Prominent Order Prymnesiales (Haptophyceae).</title>
        <authorList>
            <person name="Hovde B.T."/>
            <person name="Deodato C.R."/>
            <person name="Hunsperger H.M."/>
            <person name="Ryken S.A."/>
            <person name="Yost W."/>
            <person name="Jha R.K."/>
            <person name="Patterson J."/>
            <person name="Monnat R.J. Jr."/>
            <person name="Barlow S.B."/>
            <person name="Starkenburg S.R."/>
            <person name="Cattolico R.A."/>
        </authorList>
    </citation>
    <scope>NUCLEOTIDE SEQUENCE</scope>
    <source>
        <strain evidence="10">CCMP291</strain>
    </source>
</reference>
<evidence type="ECO:0000256" key="5">
    <source>
        <dbReference type="ARBA" id="ARBA00023163"/>
    </source>
</evidence>
<comment type="similarity">
    <text evidence="2">Belongs to the SAP30 family.</text>
</comment>
<keyword evidence="5" id="KW-0804">Transcription</keyword>
<feature type="domain" description="Histone deacetylase complex subunit SAP30 Sin3 binding" evidence="8">
    <location>
        <begin position="77"/>
        <end position="129"/>
    </location>
</feature>
<keyword evidence="4" id="KW-0805">Transcription regulation</keyword>
<dbReference type="InterPro" id="IPR038291">
    <property type="entry name" value="SAP30_C_sf"/>
</dbReference>
<dbReference type="AlphaFoldDB" id="A0A0M0JH39"/>
<name>A0A0M0JH39_9EUKA</name>
<dbReference type="PANTHER" id="PTHR13286">
    <property type="entry name" value="SAP30"/>
    <property type="match status" value="1"/>
</dbReference>
<dbReference type="Pfam" id="PF13867">
    <property type="entry name" value="SAP30_Sin3_bdg"/>
    <property type="match status" value="1"/>
</dbReference>
<evidence type="ECO:0000256" key="4">
    <source>
        <dbReference type="ARBA" id="ARBA00023015"/>
    </source>
</evidence>
<proteinExistence type="inferred from homology"/>
<evidence type="ECO:0000259" key="8">
    <source>
        <dbReference type="Pfam" id="PF13867"/>
    </source>
</evidence>